<evidence type="ECO:0000313" key="7">
    <source>
        <dbReference type="EMBL" id="QOJ89520.1"/>
    </source>
</evidence>
<dbReference type="Proteomes" id="UP000593847">
    <property type="component" value="Chromosome"/>
</dbReference>
<dbReference type="InterPro" id="IPR056798">
    <property type="entry name" value="ADH_Fe_C"/>
</dbReference>
<dbReference type="Pfam" id="PF00465">
    <property type="entry name" value="Fe-ADH"/>
    <property type="match status" value="1"/>
</dbReference>
<dbReference type="PROSITE" id="PS00913">
    <property type="entry name" value="ADH_IRON_1"/>
    <property type="match status" value="1"/>
</dbReference>
<evidence type="ECO:0000256" key="4">
    <source>
        <dbReference type="ARBA" id="ARBA00023027"/>
    </source>
</evidence>
<dbReference type="EMBL" id="CP062699">
    <property type="protein sequence ID" value="QOJ89520.1"/>
    <property type="molecule type" value="Genomic_DNA"/>
</dbReference>
<comment type="cofactor">
    <cofactor evidence="1">
        <name>Fe cation</name>
        <dbReference type="ChEBI" id="CHEBI:24875"/>
    </cofactor>
</comment>
<dbReference type="FunFam" id="3.40.50.1970:FF:000003">
    <property type="entry name" value="Alcohol dehydrogenase, iron-containing"/>
    <property type="match status" value="1"/>
</dbReference>
<proteinExistence type="inferred from homology"/>
<reference evidence="7" key="1">
    <citation type="submission" date="2020-09" db="EMBL/GenBank/DDBJ databases">
        <title>Complete genome sequence of Pseudomonas taiwanensis CC, a plant growth-promoting and biotite-weathering strain.</title>
        <authorList>
            <person name="Cheng C."/>
        </authorList>
    </citation>
    <scope>NUCLEOTIDE SEQUENCE [LARGE SCALE GENOMIC DNA]</scope>
    <source>
        <strain evidence="7">WRS8</strain>
    </source>
</reference>
<dbReference type="SUPFAM" id="SSF56796">
    <property type="entry name" value="Dehydroquinate synthase-like"/>
    <property type="match status" value="1"/>
</dbReference>
<dbReference type="InterPro" id="IPR039697">
    <property type="entry name" value="Alcohol_dehydrogenase_Fe"/>
</dbReference>
<keyword evidence="3" id="KW-0560">Oxidoreductase</keyword>
<evidence type="ECO:0000313" key="8">
    <source>
        <dbReference type="Proteomes" id="UP000593847"/>
    </source>
</evidence>
<dbReference type="PANTHER" id="PTHR11496">
    <property type="entry name" value="ALCOHOL DEHYDROGENASE"/>
    <property type="match status" value="1"/>
</dbReference>
<evidence type="ECO:0000256" key="3">
    <source>
        <dbReference type="ARBA" id="ARBA00023002"/>
    </source>
</evidence>
<accession>A0A7L9GAT0</accession>
<dbReference type="CDD" id="cd08191">
    <property type="entry name" value="Fe-ADH-like"/>
    <property type="match status" value="1"/>
</dbReference>
<dbReference type="PANTHER" id="PTHR11496:SF102">
    <property type="entry name" value="ALCOHOL DEHYDROGENASE 4"/>
    <property type="match status" value="1"/>
</dbReference>
<keyword evidence="8" id="KW-1185">Reference proteome</keyword>
<evidence type="ECO:0000256" key="1">
    <source>
        <dbReference type="ARBA" id="ARBA00001962"/>
    </source>
</evidence>
<protein>
    <submittedName>
        <fullName evidence="7">Iron-containing alcohol dehydrogenase</fullName>
    </submittedName>
</protein>
<dbReference type="Gene3D" id="1.20.1090.10">
    <property type="entry name" value="Dehydroquinate synthase-like - alpha domain"/>
    <property type="match status" value="1"/>
</dbReference>
<feature type="domain" description="Alcohol dehydrogenase iron-type/glycerol dehydrogenase GldA" evidence="5">
    <location>
        <begin position="11"/>
        <end position="178"/>
    </location>
</feature>
<dbReference type="AlphaFoldDB" id="A0A7L9GAT0"/>
<dbReference type="Pfam" id="PF25137">
    <property type="entry name" value="ADH_Fe_C"/>
    <property type="match status" value="1"/>
</dbReference>
<name>A0A7L9GAT0_9PSED</name>
<keyword evidence="4" id="KW-0520">NAD</keyword>
<evidence type="ECO:0000256" key="2">
    <source>
        <dbReference type="ARBA" id="ARBA00007358"/>
    </source>
</evidence>
<dbReference type="RefSeq" id="WP_104961235.1">
    <property type="nucleotide sequence ID" value="NZ_CP062699.1"/>
</dbReference>
<evidence type="ECO:0000259" key="6">
    <source>
        <dbReference type="Pfam" id="PF25137"/>
    </source>
</evidence>
<gene>
    <name evidence="7" type="ORF">ICN73_16775</name>
</gene>
<dbReference type="KEGG" id="ptai:ICN73_16775"/>
<evidence type="ECO:0000259" key="5">
    <source>
        <dbReference type="Pfam" id="PF00465"/>
    </source>
</evidence>
<dbReference type="GO" id="GO:0004022">
    <property type="term" value="F:alcohol dehydrogenase (NAD+) activity"/>
    <property type="evidence" value="ECO:0007669"/>
    <property type="project" value="TreeGrafter"/>
</dbReference>
<dbReference type="Gene3D" id="3.40.50.1970">
    <property type="match status" value="1"/>
</dbReference>
<organism evidence="7 8">
    <name type="scientific">Pseudomonas taiwanensis</name>
    <dbReference type="NCBI Taxonomy" id="470150"/>
    <lineage>
        <taxon>Bacteria</taxon>
        <taxon>Pseudomonadati</taxon>
        <taxon>Pseudomonadota</taxon>
        <taxon>Gammaproteobacteria</taxon>
        <taxon>Pseudomonadales</taxon>
        <taxon>Pseudomonadaceae</taxon>
        <taxon>Pseudomonas</taxon>
    </lineage>
</organism>
<comment type="similarity">
    <text evidence="2">Belongs to the iron-containing alcohol dehydrogenase family.</text>
</comment>
<sequence>MNNEFGLTRSPKEIVFGDGQRFALGAITAKIGKRALICTDERLASSPVMTELLENLASHGVECSVFGGTLAELPSDSIEACVTEYKDLNPEVVIGVGGGSCLDMAKLVALLLTFRGSLDEYYGELKVPGPLIPVIAMPTTAGTGSEVTPVAVLADKKRDLKVGISSPYLIPHTAICDPELTATCPPGLTAISGADALTHAIEAFTAVRNPVNSDLSQSRVFVGKNLLSDQYALSAIRTVFSYLPRAVANGADREARSKLMEGSLLAGMAFGVAGTAAAHALQYPVGALTQTAHGLGVAALLPYVMRFNAEVAPESYLAIAKALDIKGATDKETVDQLVEMTRALFETIKIPRTIAELGIKESQLDWIAEQSLLAARLVNNNPRKLDFQSMRELVGQAFHGL</sequence>
<dbReference type="InterPro" id="IPR001670">
    <property type="entry name" value="ADH_Fe/GldA"/>
</dbReference>
<feature type="domain" description="Fe-containing alcohol dehydrogenase-like C-terminal" evidence="6">
    <location>
        <begin position="189"/>
        <end position="397"/>
    </location>
</feature>
<dbReference type="InterPro" id="IPR018211">
    <property type="entry name" value="ADH_Fe_CS"/>
</dbReference>
<dbReference type="GO" id="GO:0046872">
    <property type="term" value="F:metal ion binding"/>
    <property type="evidence" value="ECO:0007669"/>
    <property type="project" value="InterPro"/>
</dbReference>